<proteinExistence type="predicted"/>
<evidence type="ECO:0000256" key="2">
    <source>
        <dbReference type="SAM" id="SignalP"/>
    </source>
</evidence>
<sequence>MNPFSFRVLAALVASAAAAFAAFVVVVDLQAAGPGDPVPPRAQRCQVRTQAMTIPQTNSACLIACKQNPESPACVCGIEIQPDGQHCFNPNLGGPCKPPPGVAMVCPTEGAKSPEEQKGEGGQPPQLPKLPEKKDDKGDEKGKQTECLEPDADKKYEHCKTRNPLSSYLSDIANNPLSETLRKPVEQLLGWMNGKDTDKDADGSADGSATNGSSRVTEQKQAWLPNVDAVTVRPVGRAEGEETGAASDAPPQGSHTFVAESAAGGQDTAGIIGTIRATLGQIANTIRGIFGL</sequence>
<evidence type="ECO:0000313" key="3">
    <source>
        <dbReference type="EMBL" id="PIR82500.1"/>
    </source>
</evidence>
<feature type="compositionally biased region" description="Low complexity" evidence="1">
    <location>
        <begin position="204"/>
        <end position="214"/>
    </location>
</feature>
<evidence type="ECO:0000313" key="4">
    <source>
        <dbReference type="Proteomes" id="UP000231379"/>
    </source>
</evidence>
<keyword evidence="2" id="KW-0732">Signal</keyword>
<feature type="region of interest" description="Disordered" evidence="1">
    <location>
        <begin position="192"/>
        <end position="218"/>
    </location>
</feature>
<reference evidence="4" key="1">
    <citation type="submission" date="2017-09" db="EMBL/GenBank/DDBJ databases">
        <title>Depth-based differentiation of microbial function through sediment-hosted aquifers and enrichment of novel symbionts in the deep terrestrial subsurface.</title>
        <authorList>
            <person name="Probst A.J."/>
            <person name="Ladd B."/>
            <person name="Jarett J.K."/>
            <person name="Geller-Mcgrath D.E."/>
            <person name="Sieber C.M.K."/>
            <person name="Emerson J.B."/>
            <person name="Anantharaman K."/>
            <person name="Thomas B.C."/>
            <person name="Malmstrom R."/>
            <person name="Stieglmeier M."/>
            <person name="Klingl A."/>
            <person name="Woyke T."/>
            <person name="Ryan C.M."/>
            <person name="Banfield J.F."/>
        </authorList>
    </citation>
    <scope>NUCLEOTIDE SEQUENCE [LARGE SCALE GENOMIC DNA]</scope>
</reference>
<feature type="region of interest" description="Disordered" evidence="1">
    <location>
        <begin position="107"/>
        <end position="149"/>
    </location>
</feature>
<gene>
    <name evidence="3" type="ORF">COU20_01715</name>
</gene>
<organism evidence="3 4">
    <name type="scientific">Candidatus Kaiserbacteria bacterium CG10_big_fil_rev_8_21_14_0_10_59_10</name>
    <dbReference type="NCBI Taxonomy" id="1974612"/>
    <lineage>
        <taxon>Bacteria</taxon>
        <taxon>Candidatus Kaiseribacteriota</taxon>
    </lineage>
</organism>
<accession>A0A2H0U825</accession>
<dbReference type="AlphaFoldDB" id="A0A2H0U825"/>
<dbReference type="EMBL" id="PFBM01000012">
    <property type="protein sequence ID" value="PIR82500.1"/>
    <property type="molecule type" value="Genomic_DNA"/>
</dbReference>
<feature type="compositionally biased region" description="Basic and acidic residues" evidence="1">
    <location>
        <begin position="130"/>
        <end position="149"/>
    </location>
</feature>
<feature type="chain" id="PRO_5013789375" evidence="2">
    <location>
        <begin position="22"/>
        <end position="292"/>
    </location>
</feature>
<evidence type="ECO:0000256" key="1">
    <source>
        <dbReference type="SAM" id="MobiDB-lite"/>
    </source>
</evidence>
<dbReference type="Proteomes" id="UP000231379">
    <property type="component" value="Unassembled WGS sequence"/>
</dbReference>
<feature type="signal peptide" evidence="2">
    <location>
        <begin position="1"/>
        <end position="21"/>
    </location>
</feature>
<comment type="caution">
    <text evidence="3">The sequence shown here is derived from an EMBL/GenBank/DDBJ whole genome shotgun (WGS) entry which is preliminary data.</text>
</comment>
<name>A0A2H0U825_9BACT</name>
<protein>
    <submittedName>
        <fullName evidence="3">Uncharacterized protein</fullName>
    </submittedName>
</protein>